<reference evidence="2 3" key="1">
    <citation type="submission" date="2023-02" db="EMBL/GenBank/DDBJ databases">
        <title>LHISI_Scaffold_Assembly.</title>
        <authorList>
            <person name="Stuart O.P."/>
            <person name="Cleave R."/>
            <person name="Magrath M.J.L."/>
            <person name="Mikheyev A.S."/>
        </authorList>
    </citation>
    <scope>NUCLEOTIDE SEQUENCE [LARGE SCALE GENOMIC DNA]</scope>
    <source>
        <strain evidence="2">Daus_M_001</strain>
        <tissue evidence="2">Leg muscle</tissue>
    </source>
</reference>
<dbReference type="EMBL" id="JARBHB010000003">
    <property type="protein sequence ID" value="KAJ8888398.1"/>
    <property type="molecule type" value="Genomic_DNA"/>
</dbReference>
<gene>
    <name evidence="2" type="ORF">PR048_007888</name>
</gene>
<feature type="compositionally biased region" description="Basic and acidic residues" evidence="1">
    <location>
        <begin position="12"/>
        <end position="21"/>
    </location>
</feature>
<evidence type="ECO:0008006" key="4">
    <source>
        <dbReference type="Google" id="ProtNLM"/>
    </source>
</evidence>
<feature type="region of interest" description="Disordered" evidence="1">
    <location>
        <begin position="1"/>
        <end position="21"/>
    </location>
</feature>
<proteinExistence type="predicted"/>
<comment type="caution">
    <text evidence="2">The sequence shown here is derived from an EMBL/GenBank/DDBJ whole genome shotgun (WGS) entry which is preliminary data.</text>
</comment>
<organism evidence="2 3">
    <name type="scientific">Dryococelus australis</name>
    <dbReference type="NCBI Taxonomy" id="614101"/>
    <lineage>
        <taxon>Eukaryota</taxon>
        <taxon>Metazoa</taxon>
        <taxon>Ecdysozoa</taxon>
        <taxon>Arthropoda</taxon>
        <taxon>Hexapoda</taxon>
        <taxon>Insecta</taxon>
        <taxon>Pterygota</taxon>
        <taxon>Neoptera</taxon>
        <taxon>Polyneoptera</taxon>
        <taxon>Phasmatodea</taxon>
        <taxon>Verophasmatodea</taxon>
        <taxon>Anareolatae</taxon>
        <taxon>Phasmatidae</taxon>
        <taxon>Eurycanthinae</taxon>
        <taxon>Dryococelus</taxon>
    </lineage>
</organism>
<name>A0ABQ9HX56_9NEOP</name>
<evidence type="ECO:0000256" key="1">
    <source>
        <dbReference type="SAM" id="MobiDB-lite"/>
    </source>
</evidence>
<accession>A0ABQ9HX56</accession>
<sequence length="277" mass="31479">MQVAVAVASRPSEPRASDEKGPAFESQLFTCSVHREQPLRRISNLVIFAPMTGEDMVHDVAWSRGPISALEIRECRAPRITDGRGHGNCIVHSRVRIDEMTPTAMAGLLQIRSERTGCFKTRSSVGTVHRVAKRMGRNARARENWRHPRNLNDQRHCPARFPLAKICKRHPCDRSRFALLGGEGSLTATPLGQQCSGVLQFVRCKLNKIFVILIFRTPMVQKYKRKTWRQGWNAENMRRGLTAVKEGMLFKSAARQFNVPVTALKRRRHTKARICTM</sequence>
<dbReference type="Proteomes" id="UP001159363">
    <property type="component" value="Chromosome 3"/>
</dbReference>
<evidence type="ECO:0000313" key="3">
    <source>
        <dbReference type="Proteomes" id="UP001159363"/>
    </source>
</evidence>
<protein>
    <recommendedName>
        <fullName evidence="4">HTH psq-type domain-containing protein</fullName>
    </recommendedName>
</protein>
<keyword evidence="3" id="KW-1185">Reference proteome</keyword>
<evidence type="ECO:0000313" key="2">
    <source>
        <dbReference type="EMBL" id="KAJ8888398.1"/>
    </source>
</evidence>